<dbReference type="RefSeq" id="WP_152212289.1">
    <property type="nucleotide sequence ID" value="NZ_WFLN01000005.1"/>
</dbReference>
<sequence length="337" mass="38736">MRYVDFFLISFFSIISFNIYAVNYNLQIPESSEPVTFTIDEYNQVSFVSLPKNLTGTINLKSNSIGSFYPSGITKESCAQIETKALNAVNTMFPETVRNEQKKFVRKFNIVLIAADSGIHFNLATFRKRILEKAAEIKNIDISNFQLDNSFSIDKINYIIEYDKNAISNIIGLKEEFKPQTDLLLTQTMFTGGSTNFEMSLSDLVCDLYSGKAKIKMNFSGKFGKQSTVSQLLENNEIVNLYQNMLTHNSEYYDNTVYNSRDRNMLLSGLYLKESLQKINLDNIEHKKFIAIFERLISPDNGRIILNMDNNSLYKAMQIQEINSIPYNAKVVYEYQK</sequence>
<dbReference type="AlphaFoldDB" id="A0A833JEV6"/>
<name>A0A833JEV6_9BACT</name>
<gene>
    <name evidence="1" type="ORF">GCL57_05510</name>
</gene>
<organism evidence="1 2">
    <name type="scientific">Fluviispira multicolorata</name>
    <dbReference type="NCBI Taxonomy" id="2654512"/>
    <lineage>
        <taxon>Bacteria</taxon>
        <taxon>Pseudomonadati</taxon>
        <taxon>Bdellovibrionota</taxon>
        <taxon>Oligoflexia</taxon>
        <taxon>Silvanigrellales</taxon>
        <taxon>Silvanigrellaceae</taxon>
        <taxon>Fluviispira</taxon>
    </lineage>
</organism>
<evidence type="ECO:0000313" key="1">
    <source>
        <dbReference type="EMBL" id="KAB8032104.1"/>
    </source>
</evidence>
<evidence type="ECO:0000313" key="2">
    <source>
        <dbReference type="Proteomes" id="UP000442694"/>
    </source>
</evidence>
<proteinExistence type="predicted"/>
<accession>A0A833JEV6</accession>
<reference evidence="1 2" key="1">
    <citation type="submission" date="2019-10" db="EMBL/GenBank/DDBJ databases">
        <title>New genus of Silvanigrellaceae.</title>
        <authorList>
            <person name="Pitt A."/>
            <person name="Hahn M.W."/>
        </authorList>
    </citation>
    <scope>NUCLEOTIDE SEQUENCE [LARGE SCALE GENOMIC DNA]</scope>
    <source>
        <strain evidence="1 2">33A1-SZDP</strain>
    </source>
</reference>
<keyword evidence="2" id="KW-1185">Reference proteome</keyword>
<dbReference type="Proteomes" id="UP000442694">
    <property type="component" value="Unassembled WGS sequence"/>
</dbReference>
<dbReference type="EMBL" id="WFLN01000005">
    <property type="protein sequence ID" value="KAB8032104.1"/>
    <property type="molecule type" value="Genomic_DNA"/>
</dbReference>
<protein>
    <submittedName>
        <fullName evidence="1">Uncharacterized protein</fullName>
    </submittedName>
</protein>
<comment type="caution">
    <text evidence="1">The sequence shown here is derived from an EMBL/GenBank/DDBJ whole genome shotgun (WGS) entry which is preliminary data.</text>
</comment>